<evidence type="ECO:0000259" key="7">
    <source>
        <dbReference type="Pfam" id="PF10516"/>
    </source>
</evidence>
<dbReference type="OrthoDB" id="2193840at2759"/>
<proteinExistence type="inferred from homology"/>
<evidence type="ECO:0000256" key="3">
    <source>
        <dbReference type="ARBA" id="ARBA00022737"/>
    </source>
</evidence>
<dbReference type="PANTHER" id="PTHR15081">
    <property type="entry name" value="NUCLEAR AUTOANTIGENIC SPERM PROTEIN NASP -RELATED"/>
    <property type="match status" value="1"/>
</dbReference>
<keyword evidence="9" id="KW-1185">Reference proteome</keyword>
<keyword evidence="3" id="KW-0677">Repeat</keyword>
<dbReference type="Pfam" id="PF13181">
    <property type="entry name" value="TPR_8"/>
    <property type="match status" value="1"/>
</dbReference>
<dbReference type="PANTHER" id="PTHR15081:SF1">
    <property type="entry name" value="NUCLEAR AUTOANTIGENIC SPERM PROTEIN"/>
    <property type="match status" value="1"/>
</dbReference>
<organism evidence="8 9">
    <name type="scientific">Vairimorpha apis BRL 01</name>
    <dbReference type="NCBI Taxonomy" id="1037528"/>
    <lineage>
        <taxon>Eukaryota</taxon>
        <taxon>Fungi</taxon>
        <taxon>Fungi incertae sedis</taxon>
        <taxon>Microsporidia</taxon>
        <taxon>Nosematidae</taxon>
        <taxon>Vairimorpha</taxon>
    </lineage>
</organism>
<dbReference type="SUPFAM" id="SSF48452">
    <property type="entry name" value="TPR-like"/>
    <property type="match status" value="1"/>
</dbReference>
<dbReference type="VEuPathDB" id="MicrosporidiaDB:NAPIS_ORF02023"/>
<name>T0L7A5_9MICR</name>
<dbReference type="GO" id="GO:0006335">
    <property type="term" value="P:DNA replication-dependent chromatin assembly"/>
    <property type="evidence" value="ECO:0007669"/>
    <property type="project" value="TreeGrafter"/>
</dbReference>
<dbReference type="AlphaFoldDB" id="T0L7A5"/>
<comment type="subcellular location">
    <subcellularLocation>
        <location evidence="1">Nucleus</location>
    </subcellularLocation>
</comment>
<gene>
    <name evidence="8" type="ORF">NAPIS_ORF02023</name>
</gene>
<dbReference type="Pfam" id="PF10516">
    <property type="entry name" value="SHNi-TPR"/>
    <property type="match status" value="1"/>
</dbReference>
<reference evidence="8 9" key="1">
    <citation type="journal article" date="2013" name="BMC Genomics">
        <title>Genome sequencing and comparative genomics of honey bee microsporidia, Nosema apis reveal novel insights into host-parasite interactions.</title>
        <authorList>
            <person name="Chen Yp."/>
            <person name="Pettis J.S."/>
            <person name="Zhao Y."/>
            <person name="Liu X."/>
            <person name="Tallon L.J."/>
            <person name="Sadzewicz L.D."/>
            <person name="Li R."/>
            <person name="Zheng H."/>
            <person name="Huang S."/>
            <person name="Zhang X."/>
            <person name="Hamilton M.C."/>
            <person name="Pernal S.F."/>
            <person name="Melathopoulos A.P."/>
            <person name="Yan X."/>
            <person name="Evans J.D."/>
        </authorList>
    </citation>
    <scope>NUCLEOTIDE SEQUENCE [LARGE SCALE GENOMIC DNA]</scope>
    <source>
        <strain evidence="8 9">BRL 01</strain>
    </source>
</reference>
<evidence type="ECO:0000256" key="1">
    <source>
        <dbReference type="ARBA" id="ARBA00004123"/>
    </source>
</evidence>
<dbReference type="InterPro" id="IPR011990">
    <property type="entry name" value="TPR-like_helical_dom_sf"/>
</dbReference>
<dbReference type="InterPro" id="IPR019734">
    <property type="entry name" value="TPR_rpt"/>
</dbReference>
<dbReference type="EMBL" id="KE647289">
    <property type="protein sequence ID" value="EQB60419.1"/>
    <property type="molecule type" value="Genomic_DNA"/>
</dbReference>
<dbReference type="InterPro" id="IPR051730">
    <property type="entry name" value="NASP-like"/>
</dbReference>
<protein>
    <submittedName>
        <fullName evidence="8">Histone-binding protein n1 n2</fullName>
    </submittedName>
</protein>
<accession>T0L7A5</accession>
<feature type="repeat" description="TPR" evidence="6">
    <location>
        <begin position="151"/>
        <end position="184"/>
    </location>
</feature>
<dbReference type="SMART" id="SM00028">
    <property type="entry name" value="TPR"/>
    <property type="match status" value="3"/>
</dbReference>
<dbReference type="GO" id="GO:0034080">
    <property type="term" value="P:CENP-A containing chromatin assembly"/>
    <property type="evidence" value="ECO:0007669"/>
    <property type="project" value="TreeGrafter"/>
</dbReference>
<evidence type="ECO:0000256" key="5">
    <source>
        <dbReference type="ARBA" id="ARBA00023242"/>
    </source>
</evidence>
<sequence length="230" mass="27013">MLNLEDYYDEIPLALHYFNQGNFEKAIEIYSTILDATNPDEETVPYLYLQYANALIKNANQYFTDEIVNIDKGYDLNRRREIEDDIENAWNVLEQSKLCFTILKDDASLAKTHFLLGEISLLNNDFSTSIQDYVECINLYNKIQSEPSEYYDVYLSMGSAYEFLEDYEQSNKYYQECVNLMGEECEDLVMKIQENKFKMENPKEVEKVSVEVNDDDGVVRDINCNKKRVN</sequence>
<evidence type="ECO:0000256" key="4">
    <source>
        <dbReference type="ARBA" id="ARBA00022803"/>
    </source>
</evidence>
<keyword evidence="5" id="KW-0539">Nucleus</keyword>
<dbReference type="InterPro" id="IPR019544">
    <property type="entry name" value="Tetratricopeptide_SHNi-TPR_dom"/>
</dbReference>
<comment type="similarity">
    <text evidence="2">Belongs to the NASP family.</text>
</comment>
<evidence type="ECO:0000313" key="8">
    <source>
        <dbReference type="EMBL" id="EQB60419.1"/>
    </source>
</evidence>
<feature type="domain" description="Tetratricopeptide SHNi-TPR" evidence="7">
    <location>
        <begin position="110"/>
        <end position="143"/>
    </location>
</feature>
<dbReference type="Proteomes" id="UP000053780">
    <property type="component" value="Unassembled WGS sequence"/>
</dbReference>
<dbReference type="Gene3D" id="1.25.40.10">
    <property type="entry name" value="Tetratricopeptide repeat domain"/>
    <property type="match status" value="2"/>
</dbReference>
<evidence type="ECO:0000256" key="6">
    <source>
        <dbReference type="PROSITE-ProRule" id="PRU00339"/>
    </source>
</evidence>
<keyword evidence="4 6" id="KW-0802">TPR repeat</keyword>
<dbReference type="PROSITE" id="PS50005">
    <property type="entry name" value="TPR"/>
    <property type="match status" value="1"/>
</dbReference>
<evidence type="ECO:0000313" key="9">
    <source>
        <dbReference type="Proteomes" id="UP000053780"/>
    </source>
</evidence>
<dbReference type="HOGENOM" id="CLU_069888_0_0_1"/>
<dbReference type="GO" id="GO:0005654">
    <property type="term" value="C:nucleoplasm"/>
    <property type="evidence" value="ECO:0007669"/>
    <property type="project" value="TreeGrafter"/>
</dbReference>
<dbReference type="GO" id="GO:0042393">
    <property type="term" value="F:histone binding"/>
    <property type="evidence" value="ECO:0007669"/>
    <property type="project" value="TreeGrafter"/>
</dbReference>
<evidence type="ECO:0000256" key="2">
    <source>
        <dbReference type="ARBA" id="ARBA00008402"/>
    </source>
</evidence>